<dbReference type="Gene3D" id="3.30.40.10">
    <property type="entry name" value="Zinc/RING finger domain, C3HC4 (zinc finger)"/>
    <property type="match status" value="1"/>
</dbReference>
<dbReference type="SUPFAM" id="SSF57850">
    <property type="entry name" value="RING/U-box"/>
    <property type="match status" value="1"/>
</dbReference>
<keyword evidence="2 4" id="KW-0863">Zinc-finger</keyword>
<keyword evidence="1" id="KW-0479">Metal-binding</keyword>
<dbReference type="InterPro" id="IPR051834">
    <property type="entry name" value="RING_finger_E3_ligase"/>
</dbReference>
<dbReference type="PANTHER" id="PTHR45931">
    <property type="entry name" value="SI:CH211-59O9.10"/>
    <property type="match status" value="1"/>
</dbReference>
<dbReference type="GO" id="GO:0005634">
    <property type="term" value="C:nucleus"/>
    <property type="evidence" value="ECO:0007669"/>
    <property type="project" value="TreeGrafter"/>
</dbReference>
<keyword evidence="3" id="KW-0862">Zinc</keyword>
<evidence type="ECO:0000256" key="5">
    <source>
        <dbReference type="SAM" id="MobiDB-lite"/>
    </source>
</evidence>
<feature type="compositionally biased region" description="Pro residues" evidence="5">
    <location>
        <begin position="52"/>
        <end position="66"/>
    </location>
</feature>
<evidence type="ECO:0000313" key="7">
    <source>
        <dbReference type="EMBL" id="GMK59239.1"/>
    </source>
</evidence>
<protein>
    <recommendedName>
        <fullName evidence="6">RING-type domain-containing protein</fullName>
    </recommendedName>
</protein>
<gene>
    <name evidence="7" type="ORF">CspeluHIS016_0702540</name>
</gene>
<evidence type="ECO:0000256" key="1">
    <source>
        <dbReference type="ARBA" id="ARBA00022723"/>
    </source>
</evidence>
<proteinExistence type="predicted"/>
<name>A0AAD3TZ71_9TREE</name>
<organism evidence="7 8">
    <name type="scientific">Cutaneotrichosporon spelunceum</name>
    <dbReference type="NCBI Taxonomy" id="1672016"/>
    <lineage>
        <taxon>Eukaryota</taxon>
        <taxon>Fungi</taxon>
        <taxon>Dikarya</taxon>
        <taxon>Basidiomycota</taxon>
        <taxon>Agaricomycotina</taxon>
        <taxon>Tremellomycetes</taxon>
        <taxon>Trichosporonales</taxon>
        <taxon>Trichosporonaceae</taxon>
        <taxon>Cutaneotrichosporon</taxon>
    </lineage>
</organism>
<dbReference type="SMART" id="SM00184">
    <property type="entry name" value="RING"/>
    <property type="match status" value="1"/>
</dbReference>
<feature type="compositionally biased region" description="Low complexity" evidence="5">
    <location>
        <begin position="413"/>
        <end position="427"/>
    </location>
</feature>
<feature type="region of interest" description="Disordered" evidence="5">
    <location>
        <begin position="338"/>
        <end position="378"/>
    </location>
</feature>
<dbReference type="PANTHER" id="PTHR45931:SF3">
    <property type="entry name" value="RING ZINC FINGER-CONTAINING PROTEIN"/>
    <property type="match status" value="1"/>
</dbReference>
<evidence type="ECO:0000256" key="2">
    <source>
        <dbReference type="ARBA" id="ARBA00022771"/>
    </source>
</evidence>
<dbReference type="InterPro" id="IPR013083">
    <property type="entry name" value="Znf_RING/FYVE/PHD"/>
</dbReference>
<dbReference type="InterPro" id="IPR001841">
    <property type="entry name" value="Znf_RING"/>
</dbReference>
<evidence type="ECO:0000256" key="4">
    <source>
        <dbReference type="PROSITE-ProRule" id="PRU00175"/>
    </source>
</evidence>
<evidence type="ECO:0000256" key="3">
    <source>
        <dbReference type="ARBA" id="ARBA00022833"/>
    </source>
</evidence>
<accession>A0AAD3TZ71</accession>
<evidence type="ECO:0000313" key="8">
    <source>
        <dbReference type="Proteomes" id="UP001222932"/>
    </source>
</evidence>
<reference evidence="7" key="1">
    <citation type="journal article" date="2023" name="BMC Genomics">
        <title>Chromosome-level genome assemblies of Cutaneotrichosporon spp. (Trichosporonales, Basidiomycota) reveal imbalanced evolution between nucleotide sequences and chromosome synteny.</title>
        <authorList>
            <person name="Kobayashi Y."/>
            <person name="Kayamori A."/>
            <person name="Aoki K."/>
            <person name="Shiwa Y."/>
            <person name="Matsutani M."/>
            <person name="Fujita N."/>
            <person name="Sugita T."/>
            <person name="Iwasaki W."/>
            <person name="Tanaka N."/>
            <person name="Takashima M."/>
        </authorList>
    </citation>
    <scope>NUCLEOTIDE SEQUENCE</scope>
    <source>
        <strain evidence="7">HIS016</strain>
    </source>
</reference>
<dbReference type="Pfam" id="PF13639">
    <property type="entry name" value="zf-RING_2"/>
    <property type="match status" value="1"/>
</dbReference>
<dbReference type="GO" id="GO:0061630">
    <property type="term" value="F:ubiquitin protein ligase activity"/>
    <property type="evidence" value="ECO:0007669"/>
    <property type="project" value="TreeGrafter"/>
</dbReference>
<sequence>MPQPDPFWICHECGATMRPLTIQGVPHCASCNSEFIEILDSEINPDPMHDLPLPPPTRPSRAPPPGYQENRPIGPGQQHQAQGGNGGSGGGLLGGLFNFFGGSGQEPAQDMHQPPRVPDQPGGGRSWEWNFGNGAVRVQGFSGPIPRQDNGSGNPFLRGPNPWVGGYAGAPGREDQGLDAFFRGFGAPSPGARAQGGSGGHAPQPLAGGDLLQALMQIVMDEGAQPIQLGPNGQLGDYVMTERGFNDILERLMQAAGPQGPLPASQDTIRGLERFTFDEKTLAESPYKDCPVCMDDFMIGDAVIKIPCGHEFHPDCLTPWLERNGSCPVCRHSLVPQEGGGDAAGSQPQQPQTEPQAGPSSHSPPPAEPEPQANTGVLGGAQGAITNVLNRLFGQAGTTEQPPSTAETTERPSSSAGTAGQSSASSARFDWPGSSRRASNANVPPTPPNPTDDPPELLIDFDTPVRTTPSTTPRRPLPEWAMIARGMQEPGTRQAPSGQHAASTSRPLPRPPRPNQPPLPASSGGTSTFGQRGLVPQTDLFDSDVAQFRATRAAGDVQEIPWNSPNHQHVVVPYVLVGDESEFDEPRLFCHAPGSNAIGDFGLLQLRRVAGRAEAGPVREGRMCCHAVERGIVGEAAMGRIMRECRGVADEPATLSFSGPVPGSVSAEDVD</sequence>
<feature type="region of interest" description="Disordered" evidence="5">
    <location>
        <begin position="43"/>
        <end position="122"/>
    </location>
</feature>
<dbReference type="EMBL" id="BTCM01000007">
    <property type="protein sequence ID" value="GMK59239.1"/>
    <property type="molecule type" value="Genomic_DNA"/>
</dbReference>
<dbReference type="AlphaFoldDB" id="A0AAD3TZ71"/>
<dbReference type="Proteomes" id="UP001222932">
    <property type="component" value="Unassembled WGS sequence"/>
</dbReference>
<feature type="compositionally biased region" description="Gly residues" evidence="5">
    <location>
        <begin position="83"/>
        <end position="94"/>
    </location>
</feature>
<feature type="compositionally biased region" description="Pro residues" evidence="5">
    <location>
        <begin position="508"/>
        <end position="520"/>
    </location>
</feature>
<dbReference type="GO" id="GO:0006511">
    <property type="term" value="P:ubiquitin-dependent protein catabolic process"/>
    <property type="evidence" value="ECO:0007669"/>
    <property type="project" value="TreeGrafter"/>
</dbReference>
<keyword evidence="8" id="KW-1185">Reference proteome</keyword>
<comment type="caution">
    <text evidence="7">The sequence shown here is derived from an EMBL/GenBank/DDBJ whole genome shotgun (WGS) entry which is preliminary data.</text>
</comment>
<feature type="compositionally biased region" description="Polar residues" evidence="5">
    <location>
        <begin position="396"/>
        <end position="407"/>
    </location>
</feature>
<reference evidence="7" key="2">
    <citation type="submission" date="2023-06" db="EMBL/GenBank/DDBJ databases">
        <authorList>
            <person name="Kobayashi Y."/>
            <person name="Kayamori A."/>
            <person name="Aoki K."/>
            <person name="Shiwa Y."/>
            <person name="Fujita N."/>
            <person name="Sugita T."/>
            <person name="Iwasaki W."/>
            <person name="Tanaka N."/>
            <person name="Takashima M."/>
        </authorList>
    </citation>
    <scope>NUCLEOTIDE SEQUENCE</scope>
    <source>
        <strain evidence="7">HIS016</strain>
    </source>
</reference>
<dbReference type="GO" id="GO:0008270">
    <property type="term" value="F:zinc ion binding"/>
    <property type="evidence" value="ECO:0007669"/>
    <property type="project" value="UniProtKB-KW"/>
</dbReference>
<evidence type="ECO:0000259" key="6">
    <source>
        <dbReference type="PROSITE" id="PS50089"/>
    </source>
</evidence>
<dbReference type="PROSITE" id="PS50089">
    <property type="entry name" value="ZF_RING_2"/>
    <property type="match status" value="1"/>
</dbReference>
<feature type="region of interest" description="Disordered" evidence="5">
    <location>
        <begin position="396"/>
        <end position="534"/>
    </location>
</feature>
<feature type="compositionally biased region" description="Polar residues" evidence="5">
    <location>
        <begin position="494"/>
        <end position="505"/>
    </location>
</feature>
<feature type="compositionally biased region" description="Low complexity" evidence="5">
    <location>
        <begin position="464"/>
        <end position="474"/>
    </location>
</feature>
<feature type="domain" description="RING-type" evidence="6">
    <location>
        <begin position="290"/>
        <end position="331"/>
    </location>
</feature>